<dbReference type="EC" id="6.1.1.16" evidence="9"/>
<dbReference type="RefSeq" id="WP_129719010.1">
    <property type="nucleotide sequence ID" value="NZ_PRLK01000015.1"/>
</dbReference>
<evidence type="ECO:0000256" key="3">
    <source>
        <dbReference type="ARBA" id="ARBA00022723"/>
    </source>
</evidence>
<evidence type="ECO:0000256" key="9">
    <source>
        <dbReference type="HAMAP-Rule" id="MF_00041"/>
    </source>
</evidence>
<feature type="binding site" evidence="9">
    <location>
        <position position="281"/>
    </location>
    <ligand>
        <name>ATP</name>
        <dbReference type="ChEBI" id="CHEBI:30616"/>
    </ligand>
</feature>
<dbReference type="InterPro" id="IPR014729">
    <property type="entry name" value="Rossmann-like_a/b/a_fold"/>
</dbReference>
<feature type="binding site" evidence="9">
    <location>
        <position position="250"/>
    </location>
    <ligand>
        <name>Zn(2+)</name>
        <dbReference type="ChEBI" id="CHEBI:29105"/>
    </ligand>
</feature>
<evidence type="ECO:0000313" key="12">
    <source>
        <dbReference type="Proteomes" id="UP001190925"/>
    </source>
</evidence>
<keyword evidence="4 9" id="KW-0547">Nucleotide-binding</keyword>
<keyword evidence="6 9" id="KW-0067">ATP-binding</keyword>
<comment type="catalytic activity">
    <reaction evidence="9">
        <text>tRNA(Cys) + L-cysteine + ATP = L-cysteinyl-tRNA(Cys) + AMP + diphosphate</text>
        <dbReference type="Rhea" id="RHEA:17773"/>
        <dbReference type="Rhea" id="RHEA-COMP:9661"/>
        <dbReference type="Rhea" id="RHEA-COMP:9679"/>
        <dbReference type="ChEBI" id="CHEBI:30616"/>
        <dbReference type="ChEBI" id="CHEBI:33019"/>
        <dbReference type="ChEBI" id="CHEBI:35235"/>
        <dbReference type="ChEBI" id="CHEBI:78442"/>
        <dbReference type="ChEBI" id="CHEBI:78517"/>
        <dbReference type="ChEBI" id="CHEBI:456215"/>
        <dbReference type="EC" id="6.1.1.16"/>
    </reaction>
</comment>
<protein>
    <recommendedName>
        <fullName evidence="9">Cysteine--tRNA ligase</fullName>
        <ecNumber evidence="9">6.1.1.16</ecNumber>
    </recommendedName>
    <alternativeName>
        <fullName evidence="9">Cysteinyl-tRNA synthetase</fullName>
        <shortName evidence="9">CysRS</shortName>
    </alternativeName>
</protein>
<evidence type="ECO:0000256" key="5">
    <source>
        <dbReference type="ARBA" id="ARBA00022833"/>
    </source>
</evidence>
<comment type="similarity">
    <text evidence="9">Belongs to the class-I aminoacyl-tRNA synthetase family.</text>
</comment>
<comment type="subcellular location">
    <subcellularLocation>
        <location evidence="9">Cytoplasm</location>
    </subcellularLocation>
</comment>
<proteinExistence type="inferred from homology"/>
<keyword evidence="2 9" id="KW-0436">Ligase</keyword>
<keyword evidence="9" id="KW-0963">Cytoplasm</keyword>
<sequence>MLKFYNTPKRELEDFKPIKDGEVTLYTCGPTVYSEPTIGNWTAYIYWDILVRTLETNNYKVTRTMNITDVGHLVSDEDDGEDKLEKGARREGKTAWQVADYYTDSFIKGMISLNLIKPTNLSRATDFIDQQIAIINNLSSKGFTYETSDGIYFDTSKFPKYSDFAHLNLDELKAGARVHFNPEKRNISDFALWKWSPENTKRDMEWDYLGKKGFPGWHLECSAIALNTLGDSIDIHTGGIDHIPVHHTDEIAQSECYTGKTFANYWLHCNHLTVEGKKISKSLGNGYTLKDLEEKGYSPLVYKMLTLQSHYQSGGDFSFTNLIASKKRLLHWRNIAAIRHQIKGQSEGDFPSLASKQLILEAINNNLDTPRTLSTIDQIFNEIDKKPISKINYSNLVDILEFIDQLLGLELLTTTPDISEEAKKLILIRRQARDNKDWQKSDQIRDILLQENITLKDTIEKTIWSFRE</sequence>
<accession>A0ABY0FJC1</accession>
<keyword evidence="3 9" id="KW-0479">Metal-binding</keyword>
<reference evidence="11 12" key="1">
    <citation type="journal article" date="2018" name="bioRxiv">
        <title>Evidence of independent acquisition and adaption of ultra-small bacteria to human hosts across the highly diverse yet reduced genomes of the phylum Saccharibacteria.</title>
        <authorList>
            <person name="McLean J.S."/>
            <person name="Bor B."/>
            <person name="To T.T."/>
            <person name="Liu Q."/>
            <person name="Kearns K.A."/>
            <person name="Solden L.M."/>
            <person name="Wrighton K.C."/>
            <person name="He X."/>
            <person name="Shi W."/>
        </authorList>
    </citation>
    <scope>NUCLEOTIDE SEQUENCE [LARGE SCALE GENOMIC DNA]</scope>
    <source>
        <strain evidence="11 12">TM7_CMJM_G6_1_HOT_870</strain>
    </source>
</reference>
<dbReference type="Gene3D" id="1.20.120.1910">
    <property type="entry name" value="Cysteine-tRNA ligase, C-terminal anti-codon recognition domain"/>
    <property type="match status" value="1"/>
</dbReference>
<feature type="binding site" evidence="9">
    <location>
        <position position="246"/>
    </location>
    <ligand>
        <name>Zn(2+)</name>
        <dbReference type="ChEBI" id="CHEBI:29105"/>
    </ligand>
</feature>
<dbReference type="InterPro" id="IPR032678">
    <property type="entry name" value="tRNA-synt_1_cat_dom"/>
</dbReference>
<comment type="caution">
    <text evidence="9">Lacks conserved residue(s) required for the propagation of feature annotation.</text>
</comment>
<comment type="caution">
    <text evidence="11">The sequence shown here is derived from an EMBL/GenBank/DDBJ whole genome shotgun (WGS) entry which is preliminary data.</text>
</comment>
<keyword evidence="7 9" id="KW-0648">Protein biosynthesis</keyword>
<evidence type="ECO:0000256" key="2">
    <source>
        <dbReference type="ARBA" id="ARBA00022598"/>
    </source>
</evidence>
<feature type="binding site" evidence="9">
    <location>
        <position position="28"/>
    </location>
    <ligand>
        <name>Zn(2+)</name>
        <dbReference type="ChEBI" id="CHEBI:29105"/>
    </ligand>
</feature>
<feature type="domain" description="tRNA synthetases class I catalytic" evidence="10">
    <location>
        <begin position="15"/>
        <end position="325"/>
    </location>
</feature>
<evidence type="ECO:0000313" key="11">
    <source>
        <dbReference type="EMBL" id="RYC72285.1"/>
    </source>
</evidence>
<dbReference type="EMBL" id="PRLK01000015">
    <property type="protein sequence ID" value="RYC72285.1"/>
    <property type="molecule type" value="Genomic_DNA"/>
</dbReference>
<dbReference type="InterPro" id="IPR024909">
    <property type="entry name" value="Cys-tRNA/MSH_ligase"/>
</dbReference>
<dbReference type="Pfam" id="PF01406">
    <property type="entry name" value="tRNA-synt_1e"/>
    <property type="match status" value="1"/>
</dbReference>
<dbReference type="PRINTS" id="PR00983">
    <property type="entry name" value="TRNASYNTHCYS"/>
</dbReference>
<feature type="binding site" evidence="9">
    <location>
        <position position="221"/>
    </location>
    <ligand>
        <name>Zn(2+)</name>
        <dbReference type="ChEBI" id="CHEBI:29105"/>
    </ligand>
</feature>
<evidence type="ECO:0000259" key="10">
    <source>
        <dbReference type="Pfam" id="PF01406"/>
    </source>
</evidence>
<organism evidence="11 12">
    <name type="scientific">Candidatus Nanogingivalis gingivitcus</name>
    <dbReference type="NCBI Taxonomy" id="2171992"/>
    <lineage>
        <taxon>Bacteria</taxon>
        <taxon>Candidatus Saccharimonadota</taxon>
        <taxon>Candidatus Nanosyncoccalia</taxon>
        <taxon>Candidatus Nanogingivales</taxon>
        <taxon>Candidatus Nanogingivalaceae</taxon>
        <taxon>Candidatus Nanogingivalis</taxon>
    </lineage>
</organism>
<reference evidence="11 12" key="2">
    <citation type="journal article" date="2020" name="Cell Rep.">
        <title>Acquisition and Adaptation of Ultra-small Parasitic Reduced Genome Bacteria to Mammalian Hosts.</title>
        <authorList>
            <person name="McLean J.S."/>
            <person name="Bor B."/>
            <person name="Kerns K.A."/>
            <person name="Liu Q."/>
            <person name="To T.T."/>
            <person name="Solden L."/>
            <person name="Hendrickson E.L."/>
            <person name="Wrighton K."/>
            <person name="Shi W."/>
            <person name="He X."/>
        </authorList>
    </citation>
    <scope>NUCLEOTIDE SEQUENCE [LARGE SCALE GENOMIC DNA]</scope>
    <source>
        <strain evidence="11 12">TM7_CMJM_G6_1_HOT_870</strain>
    </source>
</reference>
<dbReference type="PANTHER" id="PTHR10890">
    <property type="entry name" value="CYSTEINYL-TRNA SYNTHETASE"/>
    <property type="match status" value="1"/>
</dbReference>
<dbReference type="Gene3D" id="3.40.50.620">
    <property type="entry name" value="HUPs"/>
    <property type="match status" value="1"/>
</dbReference>
<comment type="subunit">
    <text evidence="1 9">Monomer.</text>
</comment>
<evidence type="ECO:0000256" key="7">
    <source>
        <dbReference type="ARBA" id="ARBA00022917"/>
    </source>
</evidence>
<dbReference type="HAMAP" id="MF_00041">
    <property type="entry name" value="Cys_tRNA_synth"/>
    <property type="match status" value="1"/>
</dbReference>
<evidence type="ECO:0000256" key="8">
    <source>
        <dbReference type="ARBA" id="ARBA00023146"/>
    </source>
</evidence>
<dbReference type="InterPro" id="IPR009080">
    <property type="entry name" value="tRNAsynth_Ia_anticodon-bd"/>
</dbReference>
<keyword evidence="8 9" id="KW-0030">Aminoacyl-tRNA synthetase</keyword>
<dbReference type="SUPFAM" id="SSF47323">
    <property type="entry name" value="Anticodon-binding domain of a subclass of class I aminoacyl-tRNA synthetases"/>
    <property type="match status" value="1"/>
</dbReference>
<dbReference type="NCBIfam" id="TIGR00435">
    <property type="entry name" value="cysS"/>
    <property type="match status" value="1"/>
</dbReference>
<keyword evidence="12" id="KW-1185">Reference proteome</keyword>
<keyword evidence="5 9" id="KW-0862">Zinc</keyword>
<dbReference type="PANTHER" id="PTHR10890:SF3">
    <property type="entry name" value="CYSTEINE--TRNA LIGASE, CYTOPLASMIC"/>
    <property type="match status" value="1"/>
</dbReference>
<dbReference type="InterPro" id="IPR015803">
    <property type="entry name" value="Cys-tRNA-ligase"/>
</dbReference>
<dbReference type="Proteomes" id="UP001190925">
    <property type="component" value="Unassembled WGS sequence"/>
</dbReference>
<dbReference type="SUPFAM" id="SSF52374">
    <property type="entry name" value="Nucleotidylyl transferase"/>
    <property type="match status" value="1"/>
</dbReference>
<dbReference type="GO" id="GO:0004817">
    <property type="term" value="F:cysteine-tRNA ligase activity"/>
    <property type="evidence" value="ECO:0007669"/>
    <property type="project" value="UniProtKB-EC"/>
</dbReference>
<name>A0ABY0FJC1_9BACT</name>
<evidence type="ECO:0000256" key="1">
    <source>
        <dbReference type="ARBA" id="ARBA00011245"/>
    </source>
</evidence>
<gene>
    <name evidence="9 11" type="primary">cysS</name>
    <name evidence="11" type="ORF">G6CMJM_00620</name>
</gene>
<comment type="cofactor">
    <cofactor evidence="9">
        <name>Zn(2+)</name>
        <dbReference type="ChEBI" id="CHEBI:29105"/>
    </cofactor>
    <text evidence="9">Binds 1 zinc ion per subunit.</text>
</comment>
<evidence type="ECO:0000256" key="4">
    <source>
        <dbReference type="ARBA" id="ARBA00022741"/>
    </source>
</evidence>
<evidence type="ECO:0000256" key="6">
    <source>
        <dbReference type="ARBA" id="ARBA00022840"/>
    </source>
</evidence>